<gene>
    <name evidence="1" type="primary">78</name>
    <name evidence="1" type="ORF">SKIPOLE_78</name>
</gene>
<accession>D2XRS2</accession>
<sequence length="117" mass="13435">MIRNYQYEKKPTAIRRVVPRRVRIAGAHRRDWRPVQMIEAYGSGKVSPAARKRYLAAHESFPRDAFTRIAGGYRMRGYESQIVMARAMGRGWHTGGGEPIHPFDVAGPAEERLRGKW</sequence>
<proteinExistence type="predicted"/>
<dbReference type="KEGG" id="vg:18990468"/>
<dbReference type="GeneID" id="18990468"/>
<reference evidence="1 2" key="1">
    <citation type="submission" date="2009-11" db="EMBL/GenBank/DDBJ databases">
        <authorList>
            <person name="Leuba K.D."/>
            <person name="Ko C."/>
            <person name="Russell D.A."/>
            <person name="Fritz M.J."/>
            <person name="Jacobs-Sera D."/>
            <person name="Hendrix R.W."/>
            <person name="Hatfull G.F."/>
        </authorList>
    </citation>
    <scope>NUCLEOTIDE SEQUENCE [LARGE SCALE GENOMIC DNA]</scope>
</reference>
<evidence type="ECO:0000313" key="1">
    <source>
        <dbReference type="EMBL" id="ADA83823.1"/>
    </source>
</evidence>
<dbReference type="RefSeq" id="YP_009019153.1">
    <property type="nucleotide sequence ID" value="NC_023748.1"/>
</dbReference>
<keyword evidence="2" id="KW-1185">Reference proteome</keyword>
<dbReference type="Proteomes" id="UP000001896">
    <property type="component" value="Segment"/>
</dbReference>
<dbReference type="EMBL" id="GU247132">
    <property type="protein sequence ID" value="ADA83823.1"/>
    <property type="molecule type" value="Genomic_DNA"/>
</dbReference>
<evidence type="ECO:0000313" key="2">
    <source>
        <dbReference type="Proteomes" id="UP000001896"/>
    </source>
</evidence>
<organism evidence="1 2">
    <name type="scientific">Mycobacterium phage SkiPole</name>
    <dbReference type="NCBI Taxonomy" id="701456"/>
    <lineage>
        <taxon>Viruses</taxon>
        <taxon>Duplodnaviria</taxon>
        <taxon>Heunggongvirae</taxon>
        <taxon>Uroviricota</taxon>
        <taxon>Caudoviricetes</taxon>
        <taxon>Fromanvirus</taxon>
        <taxon>Fromanvirus skipole</taxon>
    </lineage>
</organism>
<protein>
    <submittedName>
        <fullName evidence="1">Uncharacterized protein</fullName>
    </submittedName>
</protein>
<name>D2XRS2_9CAUD</name>